<evidence type="ECO:0000313" key="1">
    <source>
        <dbReference type="EMBL" id="CAL8121115.1"/>
    </source>
</evidence>
<evidence type="ECO:0000313" key="2">
    <source>
        <dbReference type="Proteomes" id="UP001642540"/>
    </source>
</evidence>
<reference evidence="1 2" key="1">
    <citation type="submission" date="2024-08" db="EMBL/GenBank/DDBJ databases">
        <authorList>
            <person name="Cucini C."/>
            <person name="Frati F."/>
        </authorList>
    </citation>
    <scope>NUCLEOTIDE SEQUENCE [LARGE SCALE GENOMIC DNA]</scope>
</reference>
<gene>
    <name evidence="1" type="ORF">ODALV1_LOCUS19226</name>
</gene>
<dbReference type="Proteomes" id="UP001642540">
    <property type="component" value="Unassembled WGS sequence"/>
</dbReference>
<name>A0ABP1R6B4_9HEXA</name>
<proteinExistence type="predicted"/>
<sequence>MRCRNSEYTSNIDTSAVPVVAQTKCPSRRVQIASLAIEISNASSCITFVSESEPSVIAADCPTTCLLEKTSNFVSQG</sequence>
<protein>
    <submittedName>
        <fullName evidence="1">Uncharacterized protein</fullName>
    </submittedName>
</protein>
<accession>A0ABP1R6B4</accession>
<organism evidence="1 2">
    <name type="scientific">Orchesella dallaii</name>
    <dbReference type="NCBI Taxonomy" id="48710"/>
    <lineage>
        <taxon>Eukaryota</taxon>
        <taxon>Metazoa</taxon>
        <taxon>Ecdysozoa</taxon>
        <taxon>Arthropoda</taxon>
        <taxon>Hexapoda</taxon>
        <taxon>Collembola</taxon>
        <taxon>Entomobryomorpha</taxon>
        <taxon>Entomobryoidea</taxon>
        <taxon>Orchesellidae</taxon>
        <taxon>Orchesellinae</taxon>
        <taxon>Orchesella</taxon>
    </lineage>
</organism>
<keyword evidence="2" id="KW-1185">Reference proteome</keyword>
<comment type="caution">
    <text evidence="1">The sequence shown here is derived from an EMBL/GenBank/DDBJ whole genome shotgun (WGS) entry which is preliminary data.</text>
</comment>
<dbReference type="EMBL" id="CAXLJM020000065">
    <property type="protein sequence ID" value="CAL8121115.1"/>
    <property type="molecule type" value="Genomic_DNA"/>
</dbReference>